<keyword evidence="2" id="KW-0812">Transmembrane</keyword>
<feature type="compositionally biased region" description="Acidic residues" evidence="1">
    <location>
        <begin position="415"/>
        <end position="424"/>
    </location>
</feature>
<proteinExistence type="predicted"/>
<dbReference type="AlphaFoldDB" id="A0A6I1GCS4"/>
<feature type="compositionally biased region" description="Basic and acidic residues" evidence="1">
    <location>
        <begin position="26"/>
        <end position="35"/>
    </location>
</feature>
<dbReference type="Proteomes" id="UP000468413">
    <property type="component" value="Unassembled WGS sequence"/>
</dbReference>
<sequence length="430" mass="45139">MSPDQDVIDPLKISAEESESETNDSGENKDGEPKRAARPTRHAMIMRGIVTPIFGLLAVASVVLGVLNATIWKPSAEITATSTITGSRYIVTDPGVLPLLDQKVTLSVDPVSSKNEVCVALGASKDVAGWVASESSYTRISGLSSWTSLSTQTSKATGQVEATDSENAVEFKDSDMWSSVKCGNSDVSLTSTKTTDSTMAIIDLGRGAASTGAQVSMHWVRSQVPDFAMPFYLSGGLLAVVAVLCASVFAMPPHKRRKRVVEGKATIHTDLSFAERAEQGLIGARLPESVPARKHRRHAAHRRGGVAEADHEANGANGSGEQIGTPVIVDPASRNLVADQQAAAGRNAAEILLNGNDSAAGSSKAVTSAADAADSTEFATSARPVDEEATSVITSDELAAYFARLAQEVQQSNESADDTDEQTNEEGGNR</sequence>
<protein>
    <recommendedName>
        <fullName evidence="5">GTPase</fullName>
    </recommendedName>
</protein>
<evidence type="ECO:0000313" key="3">
    <source>
        <dbReference type="EMBL" id="KAB7789434.1"/>
    </source>
</evidence>
<keyword evidence="2" id="KW-0472">Membrane</keyword>
<evidence type="ECO:0000256" key="2">
    <source>
        <dbReference type="SAM" id="Phobius"/>
    </source>
</evidence>
<comment type="caution">
    <text evidence="3">The sequence shown here is derived from an EMBL/GenBank/DDBJ whole genome shotgun (WGS) entry which is preliminary data.</text>
</comment>
<evidence type="ECO:0000256" key="1">
    <source>
        <dbReference type="SAM" id="MobiDB-lite"/>
    </source>
</evidence>
<feature type="compositionally biased region" description="Low complexity" evidence="1">
    <location>
        <begin position="369"/>
        <end position="382"/>
    </location>
</feature>
<evidence type="ECO:0000313" key="4">
    <source>
        <dbReference type="Proteomes" id="UP000468413"/>
    </source>
</evidence>
<evidence type="ECO:0008006" key="5">
    <source>
        <dbReference type="Google" id="ProtNLM"/>
    </source>
</evidence>
<feature type="transmembrane region" description="Helical" evidence="2">
    <location>
        <begin position="227"/>
        <end position="250"/>
    </location>
</feature>
<feature type="region of interest" description="Disordered" evidence="1">
    <location>
        <begin position="284"/>
        <end position="326"/>
    </location>
</feature>
<reference evidence="3 4" key="1">
    <citation type="submission" date="2019-09" db="EMBL/GenBank/DDBJ databases">
        <title>Characterization of the phylogenetic diversity of two novel species belonging to the genus Bifidobacterium: Bifidobacterium cebidarum sp. nov. and Bifidobacterium leontopitheci sp. nov.</title>
        <authorList>
            <person name="Lugli G.A."/>
            <person name="Duranti S."/>
            <person name="Milani C."/>
            <person name="Turroni F."/>
            <person name="Ventura M."/>
        </authorList>
    </citation>
    <scope>NUCLEOTIDE SEQUENCE [LARGE SCALE GENOMIC DNA]</scope>
    <source>
        <strain evidence="3 4">LMG 31469</strain>
    </source>
</reference>
<keyword evidence="2" id="KW-1133">Transmembrane helix</keyword>
<feature type="region of interest" description="Disordered" evidence="1">
    <location>
        <begin position="369"/>
        <end position="390"/>
    </location>
</feature>
<gene>
    <name evidence="3" type="ORF">F7D08_0386</name>
</gene>
<keyword evidence="4" id="KW-1185">Reference proteome</keyword>
<feature type="region of interest" description="Disordered" evidence="1">
    <location>
        <begin position="1"/>
        <end position="39"/>
    </location>
</feature>
<feature type="transmembrane region" description="Helical" evidence="2">
    <location>
        <begin position="44"/>
        <end position="67"/>
    </location>
</feature>
<organism evidence="3 4">
    <name type="scientific">Bifidobacterium cebidarum</name>
    <dbReference type="NCBI Taxonomy" id="2650773"/>
    <lineage>
        <taxon>Bacteria</taxon>
        <taxon>Bacillati</taxon>
        <taxon>Actinomycetota</taxon>
        <taxon>Actinomycetes</taxon>
        <taxon>Bifidobacteriales</taxon>
        <taxon>Bifidobacteriaceae</taxon>
        <taxon>Bifidobacterium</taxon>
    </lineage>
</organism>
<dbReference type="EMBL" id="WBVS01000001">
    <property type="protein sequence ID" value="KAB7789434.1"/>
    <property type="molecule type" value="Genomic_DNA"/>
</dbReference>
<feature type="compositionally biased region" description="Basic residues" evidence="1">
    <location>
        <begin position="292"/>
        <end position="304"/>
    </location>
</feature>
<accession>A0A6I1GCS4</accession>
<name>A0A6I1GCS4_9BIFI</name>
<feature type="region of interest" description="Disordered" evidence="1">
    <location>
        <begin position="405"/>
        <end position="430"/>
    </location>
</feature>